<evidence type="ECO:0008006" key="3">
    <source>
        <dbReference type="Google" id="ProtNLM"/>
    </source>
</evidence>
<reference evidence="1 2" key="1">
    <citation type="submission" date="2022-05" db="EMBL/GenBank/DDBJ databases">
        <authorList>
            <consortium name="Genoscope - CEA"/>
            <person name="William W."/>
        </authorList>
    </citation>
    <scope>NUCLEOTIDE SEQUENCE [LARGE SCALE GENOMIC DNA]</scope>
</reference>
<organism evidence="1 2">
    <name type="scientific">Porites evermanni</name>
    <dbReference type="NCBI Taxonomy" id="104178"/>
    <lineage>
        <taxon>Eukaryota</taxon>
        <taxon>Metazoa</taxon>
        <taxon>Cnidaria</taxon>
        <taxon>Anthozoa</taxon>
        <taxon>Hexacorallia</taxon>
        <taxon>Scleractinia</taxon>
        <taxon>Fungiina</taxon>
        <taxon>Poritidae</taxon>
        <taxon>Porites</taxon>
    </lineage>
</organism>
<keyword evidence="2" id="KW-1185">Reference proteome</keyword>
<dbReference type="Proteomes" id="UP001159427">
    <property type="component" value="Unassembled WGS sequence"/>
</dbReference>
<evidence type="ECO:0000313" key="1">
    <source>
        <dbReference type="EMBL" id="CAH3030003.1"/>
    </source>
</evidence>
<protein>
    <recommendedName>
        <fullName evidence="3">Peptidase aspartic putative domain-containing protein</fullName>
    </recommendedName>
</protein>
<gene>
    <name evidence="1" type="ORF">PEVE_00037214</name>
</gene>
<accession>A0ABN8MMX5</accession>
<evidence type="ECO:0000313" key="2">
    <source>
        <dbReference type="Proteomes" id="UP001159427"/>
    </source>
</evidence>
<dbReference type="EMBL" id="CALNXI010000605">
    <property type="protein sequence ID" value="CAH3030003.1"/>
    <property type="molecule type" value="Genomic_DNA"/>
</dbReference>
<name>A0ABN8MMX5_9CNID</name>
<comment type="caution">
    <text evidence="1">The sequence shown here is derived from an EMBL/GenBank/DDBJ whole genome shotgun (WGS) entry which is preliminary data.</text>
</comment>
<proteinExistence type="predicted"/>
<sequence length="155" mass="17492">MIKTFESETGQIQSCDLVQLCVQGMTSETYLYVNAYAVPIICSPPQNQAVNFAASTYQHLSGLLLADSISADENENNLEVDVLIGADYYWHFLTGAIKRGESEPLTPSHLVIGRRLLTLPVGPLQIDDWDFGDHLTSTKRSCYLADRIQHFRRRW</sequence>